<dbReference type="EMBL" id="CP043435">
    <property type="protein sequence ID" value="QEL45207.1"/>
    <property type="molecule type" value="Genomic_DNA"/>
</dbReference>
<gene>
    <name evidence="1" type="ORF">CFVT_1268</name>
</gene>
<dbReference type="Proteomes" id="UP000322035">
    <property type="component" value="Chromosome"/>
</dbReference>
<proteinExistence type="predicted"/>
<evidence type="ECO:0000313" key="2">
    <source>
        <dbReference type="Proteomes" id="UP000322035"/>
    </source>
</evidence>
<dbReference type="GeneID" id="56509773"/>
<dbReference type="RefSeq" id="WP_010402516.1">
    <property type="nucleotide sequence ID" value="NZ_CP043435.1"/>
</dbReference>
<reference evidence="1 2" key="1">
    <citation type="submission" date="2019-08" db="EMBL/GenBank/DDBJ databases">
        <title>Complete genomes of the Campylobacter fetus subsp. venerealis, Campylobacter lari subsp. concheus, Campylobacter sputorum bv. sputorum and Campylobacter volucris type strains.</title>
        <authorList>
            <person name="Miller W.G."/>
            <person name="Yee E."/>
        </authorList>
    </citation>
    <scope>NUCLEOTIDE SEQUENCE [LARGE SCALE GENOMIC DNA]</scope>
    <source>
        <strain evidence="1 2">NCTC 10354</strain>
    </source>
</reference>
<dbReference type="AlphaFoldDB" id="A0AAE6IZG7"/>
<accession>A0AAE6IZG7</accession>
<protein>
    <submittedName>
        <fullName evidence="1">Uncharacterized protein</fullName>
    </submittedName>
</protein>
<organism evidence="1 2">
    <name type="scientific">Campylobacter fetus subsp. venerealis NCTC 10354</name>
    <dbReference type="NCBI Taxonomy" id="983328"/>
    <lineage>
        <taxon>Bacteria</taxon>
        <taxon>Pseudomonadati</taxon>
        <taxon>Campylobacterota</taxon>
        <taxon>Epsilonproteobacteria</taxon>
        <taxon>Campylobacterales</taxon>
        <taxon>Campylobacteraceae</taxon>
        <taxon>Campylobacter</taxon>
        <taxon>Campylobacter fetus subsp. venerealis bv. venerealis</taxon>
    </lineage>
</organism>
<name>A0AAE6IZG7_CAMFE</name>
<sequence>MGFFDVSMSDDDIKISKNDKIMSEICEFFVLKNDKEITKFQGSFIDALEYIKANFI</sequence>
<evidence type="ECO:0000313" key="1">
    <source>
        <dbReference type="EMBL" id="QEL45207.1"/>
    </source>
</evidence>